<dbReference type="OrthoDB" id="5899471at2"/>
<organism evidence="1 2">
    <name type="scientific">Moritella marina ATCC 15381</name>
    <dbReference type="NCBI Taxonomy" id="1202962"/>
    <lineage>
        <taxon>Bacteria</taxon>
        <taxon>Pseudomonadati</taxon>
        <taxon>Pseudomonadota</taxon>
        <taxon>Gammaproteobacteria</taxon>
        <taxon>Alteromonadales</taxon>
        <taxon>Moritellaceae</taxon>
        <taxon>Moritella</taxon>
    </lineage>
</organism>
<sequence length="154" mass="17876">MIINLILFFILLSKILTTSNISLAGSQWVCDLKKIGFATNAYSKYNSINELMLYTFSSKSAFYIKDRILVENKNAQTETAELLFVGKYVLEGNNLSMTFNDVIFKKKHSDDVINNDQLLYKGFSIDYKIERKGNFLYFYSANNSEVFNHICWMH</sequence>
<accession>A0A5J6WU24</accession>
<dbReference type="EMBL" id="CP044399">
    <property type="protein sequence ID" value="QFI40320.1"/>
    <property type="molecule type" value="Genomic_DNA"/>
</dbReference>
<keyword evidence="2" id="KW-1185">Reference proteome</keyword>
<name>A0A5J6WU24_MORMI</name>
<evidence type="ECO:0000313" key="1">
    <source>
        <dbReference type="EMBL" id="QFI40320.1"/>
    </source>
</evidence>
<dbReference type="Proteomes" id="UP000327424">
    <property type="component" value="Chromosome"/>
</dbReference>
<evidence type="ECO:0000313" key="2">
    <source>
        <dbReference type="Proteomes" id="UP000327424"/>
    </source>
</evidence>
<proteinExistence type="predicted"/>
<dbReference type="AlphaFoldDB" id="A0A5J6WU24"/>
<protein>
    <submittedName>
        <fullName evidence="1">Uncharacterized protein</fullName>
    </submittedName>
</protein>
<gene>
    <name evidence="1" type="ORF">FR932_17130</name>
</gene>
<reference evidence="1 2" key="1">
    <citation type="submission" date="2019-09" db="EMBL/GenBank/DDBJ databases">
        <title>Hybrid Assembly of the complete Genome of the Deep-Sea Bacterium Moritella marina from long Nanopore and Illumina reads.</title>
        <authorList>
            <person name="Magin S."/>
            <person name="Georgoulis A."/>
            <person name="Papadimitriou K."/>
            <person name="Iliakis G."/>
            <person name="Vorgias C.E."/>
        </authorList>
    </citation>
    <scope>NUCLEOTIDE SEQUENCE [LARGE SCALE GENOMIC DNA]</scope>
    <source>
        <strain evidence="1 2">MP-1</strain>
    </source>
</reference>
<dbReference type="KEGG" id="mmaa:FR932_17130"/>